<comment type="caution">
    <text evidence="2">The sequence shown here is derived from an EMBL/GenBank/DDBJ whole genome shotgun (WGS) entry which is preliminary data.</text>
</comment>
<dbReference type="Proteomes" id="UP001055247">
    <property type="component" value="Unassembled WGS sequence"/>
</dbReference>
<keyword evidence="1" id="KW-0732">Signal</keyword>
<reference evidence="2" key="2">
    <citation type="submission" date="2021-08" db="EMBL/GenBank/DDBJ databases">
        <authorList>
            <person name="Tani A."/>
            <person name="Ola A."/>
            <person name="Ogura Y."/>
            <person name="Katsura K."/>
            <person name="Hayashi T."/>
        </authorList>
    </citation>
    <scope>NUCLEOTIDE SEQUENCE</scope>
    <source>
        <strain evidence="2">DSM 16372</strain>
    </source>
</reference>
<organism evidence="2 3">
    <name type="scientific">Methylobacterium hispanicum</name>
    <dbReference type="NCBI Taxonomy" id="270350"/>
    <lineage>
        <taxon>Bacteria</taxon>
        <taxon>Pseudomonadati</taxon>
        <taxon>Pseudomonadota</taxon>
        <taxon>Alphaproteobacteria</taxon>
        <taxon>Hyphomicrobiales</taxon>
        <taxon>Methylobacteriaceae</taxon>
        <taxon>Methylobacterium</taxon>
    </lineage>
</organism>
<dbReference type="EMBL" id="BPQO01000011">
    <property type="protein sequence ID" value="GJD89321.1"/>
    <property type="molecule type" value="Genomic_DNA"/>
</dbReference>
<sequence length="89" mass="8766">MPPLRRTALLTAALTHATAFVLVVGTASAKQPVPSPLPAASVLLRPMTAGNATKVPGIGPANPGVPGPVRAAADGHLGRLLRGAVCTGC</sequence>
<keyword evidence="3" id="KW-1185">Reference proteome</keyword>
<dbReference type="AlphaFoldDB" id="A0AAV4ZN96"/>
<proteinExistence type="predicted"/>
<evidence type="ECO:0000313" key="3">
    <source>
        <dbReference type="Proteomes" id="UP001055247"/>
    </source>
</evidence>
<dbReference type="RefSeq" id="WP_238230174.1">
    <property type="nucleotide sequence ID" value="NZ_BPQO01000011.1"/>
</dbReference>
<gene>
    <name evidence="2" type="ORF">BHAOGJBA_2847</name>
</gene>
<reference evidence="2" key="1">
    <citation type="journal article" date="2016" name="Front. Microbiol.">
        <title>Genome Sequence of the Piezophilic, Mesophilic Sulfate-Reducing Bacterium Desulfovibrio indicus J2T.</title>
        <authorList>
            <person name="Cao J."/>
            <person name="Maignien L."/>
            <person name="Shao Z."/>
            <person name="Alain K."/>
            <person name="Jebbar M."/>
        </authorList>
    </citation>
    <scope>NUCLEOTIDE SEQUENCE</scope>
    <source>
        <strain evidence="2">DSM 16372</strain>
    </source>
</reference>
<evidence type="ECO:0000256" key="1">
    <source>
        <dbReference type="SAM" id="SignalP"/>
    </source>
</evidence>
<feature type="chain" id="PRO_5044000010" evidence="1">
    <location>
        <begin position="30"/>
        <end position="89"/>
    </location>
</feature>
<name>A0AAV4ZN96_9HYPH</name>
<feature type="signal peptide" evidence="1">
    <location>
        <begin position="1"/>
        <end position="29"/>
    </location>
</feature>
<evidence type="ECO:0000313" key="2">
    <source>
        <dbReference type="EMBL" id="GJD89321.1"/>
    </source>
</evidence>
<accession>A0AAV4ZN96</accession>
<protein>
    <submittedName>
        <fullName evidence="2">Uncharacterized protein</fullName>
    </submittedName>
</protein>